<protein>
    <submittedName>
        <fullName evidence="1">Uncharacterized protein</fullName>
    </submittedName>
</protein>
<name>A0A0A9GWM9_ARUDO</name>
<sequence length="83" mass="9571">MLLVNKTMVKLWYHFNKPTFVLHVTTVSYPLTLDIAKGSISAQCTDPCQDNMHGIKRKGEETKSKQEKSKYLCHLSNLMHYSL</sequence>
<reference evidence="1" key="1">
    <citation type="submission" date="2014-09" db="EMBL/GenBank/DDBJ databases">
        <authorList>
            <person name="Magalhaes I.L.F."/>
            <person name="Oliveira U."/>
            <person name="Santos F.R."/>
            <person name="Vidigal T.H.D.A."/>
            <person name="Brescovit A.D."/>
            <person name="Santos A.J."/>
        </authorList>
    </citation>
    <scope>NUCLEOTIDE SEQUENCE</scope>
    <source>
        <tissue evidence="1">Shoot tissue taken approximately 20 cm above the soil surface</tissue>
    </source>
</reference>
<dbReference type="AlphaFoldDB" id="A0A0A9GWM9"/>
<reference evidence="1" key="2">
    <citation type="journal article" date="2015" name="Data Brief">
        <title>Shoot transcriptome of the giant reed, Arundo donax.</title>
        <authorList>
            <person name="Barrero R.A."/>
            <person name="Guerrero F.D."/>
            <person name="Moolhuijzen P."/>
            <person name="Goolsby J.A."/>
            <person name="Tidwell J."/>
            <person name="Bellgard S.E."/>
            <person name="Bellgard M.I."/>
        </authorList>
    </citation>
    <scope>NUCLEOTIDE SEQUENCE</scope>
    <source>
        <tissue evidence="1">Shoot tissue taken approximately 20 cm above the soil surface</tissue>
    </source>
</reference>
<proteinExistence type="predicted"/>
<evidence type="ECO:0000313" key="1">
    <source>
        <dbReference type="EMBL" id="JAE27954.1"/>
    </source>
</evidence>
<organism evidence="1">
    <name type="scientific">Arundo donax</name>
    <name type="common">Giant reed</name>
    <name type="synonym">Donax arundinaceus</name>
    <dbReference type="NCBI Taxonomy" id="35708"/>
    <lineage>
        <taxon>Eukaryota</taxon>
        <taxon>Viridiplantae</taxon>
        <taxon>Streptophyta</taxon>
        <taxon>Embryophyta</taxon>
        <taxon>Tracheophyta</taxon>
        <taxon>Spermatophyta</taxon>
        <taxon>Magnoliopsida</taxon>
        <taxon>Liliopsida</taxon>
        <taxon>Poales</taxon>
        <taxon>Poaceae</taxon>
        <taxon>PACMAD clade</taxon>
        <taxon>Arundinoideae</taxon>
        <taxon>Arundineae</taxon>
        <taxon>Arundo</taxon>
    </lineage>
</organism>
<accession>A0A0A9GWM9</accession>
<dbReference type="EMBL" id="GBRH01169942">
    <property type="protein sequence ID" value="JAE27954.1"/>
    <property type="molecule type" value="Transcribed_RNA"/>
</dbReference>